<evidence type="ECO:0000313" key="1">
    <source>
        <dbReference type="EMBL" id="KDQ50960.1"/>
    </source>
</evidence>
<dbReference type="GO" id="GO:0004497">
    <property type="term" value="F:monooxygenase activity"/>
    <property type="evidence" value="ECO:0007669"/>
    <property type="project" value="InterPro"/>
</dbReference>
<dbReference type="Proteomes" id="UP000027265">
    <property type="component" value="Unassembled WGS sequence"/>
</dbReference>
<name>A0A067PAY5_9AGAM</name>
<dbReference type="STRING" id="933084.A0A067PAY5"/>
<dbReference type="OrthoDB" id="1470350at2759"/>
<gene>
    <name evidence="1" type="ORF">JAAARDRAFT_707172</name>
</gene>
<evidence type="ECO:0000313" key="2">
    <source>
        <dbReference type="Proteomes" id="UP000027265"/>
    </source>
</evidence>
<dbReference type="GO" id="GO:0005506">
    <property type="term" value="F:iron ion binding"/>
    <property type="evidence" value="ECO:0007669"/>
    <property type="project" value="InterPro"/>
</dbReference>
<dbReference type="SUPFAM" id="SSF48264">
    <property type="entry name" value="Cytochrome P450"/>
    <property type="match status" value="1"/>
</dbReference>
<dbReference type="EMBL" id="KL197753">
    <property type="protein sequence ID" value="KDQ50960.1"/>
    <property type="molecule type" value="Genomic_DNA"/>
</dbReference>
<dbReference type="AlphaFoldDB" id="A0A067PAY5"/>
<dbReference type="Gene3D" id="1.10.630.10">
    <property type="entry name" value="Cytochrome P450"/>
    <property type="match status" value="1"/>
</dbReference>
<dbReference type="GO" id="GO:0016705">
    <property type="term" value="F:oxidoreductase activity, acting on paired donors, with incorporation or reduction of molecular oxygen"/>
    <property type="evidence" value="ECO:0007669"/>
    <property type="project" value="InterPro"/>
</dbReference>
<proteinExistence type="predicted"/>
<dbReference type="HOGENOM" id="CLU_578780_0_0_1"/>
<protein>
    <submittedName>
        <fullName evidence="1">Uncharacterized protein</fullName>
    </submittedName>
</protein>
<organism evidence="1 2">
    <name type="scientific">Jaapia argillacea MUCL 33604</name>
    <dbReference type="NCBI Taxonomy" id="933084"/>
    <lineage>
        <taxon>Eukaryota</taxon>
        <taxon>Fungi</taxon>
        <taxon>Dikarya</taxon>
        <taxon>Basidiomycota</taxon>
        <taxon>Agaricomycotina</taxon>
        <taxon>Agaricomycetes</taxon>
        <taxon>Agaricomycetidae</taxon>
        <taxon>Jaapiales</taxon>
        <taxon>Jaapiaceae</taxon>
        <taxon>Jaapia</taxon>
    </lineage>
</organism>
<dbReference type="GO" id="GO:0020037">
    <property type="term" value="F:heme binding"/>
    <property type="evidence" value="ECO:0007669"/>
    <property type="project" value="InterPro"/>
</dbReference>
<dbReference type="InParanoid" id="A0A067PAY5"/>
<reference evidence="2" key="1">
    <citation type="journal article" date="2014" name="Proc. Natl. Acad. Sci. U.S.A.">
        <title>Extensive sampling of basidiomycete genomes demonstrates inadequacy of the white-rot/brown-rot paradigm for wood decay fungi.</title>
        <authorList>
            <person name="Riley R."/>
            <person name="Salamov A.A."/>
            <person name="Brown D.W."/>
            <person name="Nagy L.G."/>
            <person name="Floudas D."/>
            <person name="Held B.W."/>
            <person name="Levasseur A."/>
            <person name="Lombard V."/>
            <person name="Morin E."/>
            <person name="Otillar R."/>
            <person name="Lindquist E.A."/>
            <person name="Sun H."/>
            <person name="LaButti K.M."/>
            <person name="Schmutz J."/>
            <person name="Jabbour D."/>
            <person name="Luo H."/>
            <person name="Baker S.E."/>
            <person name="Pisabarro A.G."/>
            <person name="Walton J.D."/>
            <person name="Blanchette R.A."/>
            <person name="Henrissat B."/>
            <person name="Martin F."/>
            <person name="Cullen D."/>
            <person name="Hibbett D.S."/>
            <person name="Grigoriev I.V."/>
        </authorList>
    </citation>
    <scope>NUCLEOTIDE SEQUENCE [LARGE SCALE GENOMIC DNA]</scope>
    <source>
        <strain evidence="2">MUCL 33604</strain>
    </source>
</reference>
<keyword evidence="2" id="KW-1185">Reference proteome</keyword>
<dbReference type="InterPro" id="IPR036396">
    <property type="entry name" value="Cyt_P450_sf"/>
</dbReference>
<accession>A0A067PAY5</accession>
<sequence>MSCPKDQYMTVGVLRDRTVSWIWNAYQTLNKEALVKKAFKLCRIGDYNLSYETLTSFEARQHLRNLKTSDPVFWVDLNRIQDDEQGPDENDEVPEDLDQETLTFEDDSNLPTEAIIAHVMNSELLEGVEVTSDGDLQANMEADSNEEVVEEVVEGGREPNDEPMNMAQRTRGLIWAERQGYKRGFLSPALSNTAIRKLTDMLFGPVNKHEPHGVRLLDSSTPEELNQHRYPWLVNTDIARFSHDFGSLGGNHSIVADVLDSFSKIKLSVIEILSLILAPKLNNTMEEITKDLLNNMRDNLATEAEEEYSIIWASIKSETTQSGLKMSKNEFLSQRWLLDELSEHCSTGNPNSDQFTNGLLYLDTIVHETLRQHPPLDQTHCIISPPPSFSRDATNTNPSTRPERTISSIYTAPSNFLQVPPSTICIAKGTGVAVLIMAINRSTTIWGPDTKIFTSERWLDQTNGIDQLREKE</sequence>